<dbReference type="Gene3D" id="3.30.2300.10">
    <property type="entry name" value="THUMP superfamily"/>
    <property type="match status" value="1"/>
</dbReference>
<sequence>GHKPKWKGDFRDYHLAVVVEILQTVCCIGILKDYIPFKKYNLSELTLPLHDSAESSKLIETRSTNPLVREIDVTNELATVTSHDQSKLTV</sequence>
<feature type="non-terminal residue" evidence="1">
    <location>
        <position position="1"/>
    </location>
</feature>
<gene>
    <name evidence="1" type="primary">THUM1</name>
</gene>
<accession>C5J8A0</accession>
<feature type="non-terminal residue" evidence="1">
    <location>
        <position position="90"/>
    </location>
</feature>
<dbReference type="AlphaFoldDB" id="C5J8A0"/>
<reference evidence="1" key="1">
    <citation type="journal article" date="2009" name="Toxicon">
        <title>Cloning and characterization of cDNA sequences encoding for new venom peptides of the Brazilian scorpion Opisthacanthus cayaporum.</title>
        <authorList>
            <person name="Silva E.C."/>
            <person name="Camargos T.S."/>
            <person name="Maranhao A.Q."/>
            <person name="Silva-Pereira I."/>
            <person name="Silva L.P."/>
            <person name="Possani L.D."/>
            <person name="Schwartz E.F."/>
        </authorList>
    </citation>
    <scope>NUCLEOTIDE SEQUENCE</scope>
    <source>
        <tissue evidence="1">Venom gland</tissue>
    </source>
</reference>
<name>C5J8A0_OPICY</name>
<evidence type="ECO:0000313" key="1">
    <source>
        <dbReference type="EMBL" id="CAX51405.1"/>
    </source>
</evidence>
<dbReference type="EMBL" id="FM998760">
    <property type="protein sequence ID" value="CAX51405.1"/>
    <property type="molecule type" value="mRNA"/>
</dbReference>
<proteinExistence type="evidence at transcript level"/>
<protein>
    <submittedName>
        <fullName evidence="1">Putative thump domain-containing protein</fullName>
    </submittedName>
</protein>
<organism evidence="1">
    <name type="scientific">Opisthacanthus cayaporum</name>
    <name type="common">South American scorpion</name>
    <dbReference type="NCBI Taxonomy" id="573324"/>
    <lineage>
        <taxon>Eukaryota</taxon>
        <taxon>Metazoa</taxon>
        <taxon>Ecdysozoa</taxon>
        <taxon>Arthropoda</taxon>
        <taxon>Chelicerata</taxon>
        <taxon>Arachnida</taxon>
        <taxon>Scorpiones</taxon>
        <taxon>Iurida</taxon>
        <taxon>Scorpionoidea</taxon>
        <taxon>Hemiscorpiidae</taxon>
        <taxon>Opisthacanthus</taxon>
    </lineage>
</organism>